<dbReference type="OrthoDB" id="9798693at2"/>
<accession>A0A1I1U203</accession>
<feature type="domain" description="Phytase-like" evidence="2">
    <location>
        <begin position="42"/>
        <end position="280"/>
    </location>
</feature>
<dbReference type="Proteomes" id="UP000325289">
    <property type="component" value="Unassembled WGS sequence"/>
</dbReference>
<name>A0A1I1U203_9RHOB</name>
<dbReference type="SUPFAM" id="SSF101898">
    <property type="entry name" value="NHL repeat"/>
    <property type="match status" value="1"/>
</dbReference>
<organism evidence="3 4">
    <name type="scientific">Roseivivax sediminis</name>
    <dbReference type="NCBI Taxonomy" id="936889"/>
    <lineage>
        <taxon>Bacteria</taxon>
        <taxon>Pseudomonadati</taxon>
        <taxon>Pseudomonadota</taxon>
        <taxon>Alphaproteobacteria</taxon>
        <taxon>Rhodobacterales</taxon>
        <taxon>Roseobacteraceae</taxon>
        <taxon>Roseivivax</taxon>
    </lineage>
</organism>
<dbReference type="InterPro" id="IPR014567">
    <property type="entry name" value="UCP031900"/>
</dbReference>
<sequence>MLRRPDRALGAVLLASVALTSSAGPPEGARLVGETPWTVEATAFGGLSGLELSADGRRFTAIGDRGLILSGTIARDDSGRIEDIETGPLRRLREADGQPVTGARLDSEGLAIGPAGTFVSFEGIPRILRLDEKDRGTPIELSAEMKALEGNSGLEALAIDLEGRLVALPERSGRLTRPFPVWRLEGGSWRVVARIPRSGGFLVTGADIGPDGRLYVLERSFTVIGFRSRVRRFELTDEGARAETLLLETGTGVHDNLEGISAWQDADGAIRLTMVSDDNFNPLQRTEFVEYLVRD</sequence>
<gene>
    <name evidence="3" type="ORF">SAMN04515678_102109</name>
</gene>
<evidence type="ECO:0000256" key="1">
    <source>
        <dbReference type="SAM" id="SignalP"/>
    </source>
</evidence>
<feature type="signal peptide" evidence="1">
    <location>
        <begin position="1"/>
        <end position="23"/>
    </location>
</feature>
<evidence type="ECO:0000259" key="2">
    <source>
        <dbReference type="Pfam" id="PF13449"/>
    </source>
</evidence>
<protein>
    <recommendedName>
        <fullName evidence="2">Phytase-like domain-containing protein</fullName>
    </recommendedName>
</protein>
<dbReference type="PIRSF" id="PIRSF031900">
    <property type="entry name" value="UCP031900"/>
    <property type="match status" value="1"/>
</dbReference>
<dbReference type="InterPro" id="IPR027372">
    <property type="entry name" value="Phytase-like_dom"/>
</dbReference>
<dbReference type="RefSeq" id="WP_149754525.1">
    <property type="nucleotide sequence ID" value="NZ_FOMS01000002.1"/>
</dbReference>
<evidence type="ECO:0000313" key="4">
    <source>
        <dbReference type="Proteomes" id="UP000325289"/>
    </source>
</evidence>
<evidence type="ECO:0000313" key="3">
    <source>
        <dbReference type="EMBL" id="SFD64857.1"/>
    </source>
</evidence>
<dbReference type="Pfam" id="PF13449">
    <property type="entry name" value="Phytase-like"/>
    <property type="match status" value="1"/>
</dbReference>
<proteinExistence type="predicted"/>
<dbReference type="EMBL" id="FOMS01000002">
    <property type="protein sequence ID" value="SFD64857.1"/>
    <property type="molecule type" value="Genomic_DNA"/>
</dbReference>
<keyword evidence="4" id="KW-1185">Reference proteome</keyword>
<feature type="chain" id="PRO_5009301857" description="Phytase-like domain-containing protein" evidence="1">
    <location>
        <begin position="24"/>
        <end position="295"/>
    </location>
</feature>
<keyword evidence="1" id="KW-0732">Signal</keyword>
<reference evidence="3 4" key="1">
    <citation type="submission" date="2016-10" db="EMBL/GenBank/DDBJ databases">
        <authorList>
            <person name="Varghese N."/>
            <person name="Submissions S."/>
        </authorList>
    </citation>
    <scope>NUCLEOTIDE SEQUENCE [LARGE SCALE GENOMIC DNA]</scope>
    <source>
        <strain evidence="4">YIM D21,KCTC 23444,ACCC 10710</strain>
    </source>
</reference>
<dbReference type="AlphaFoldDB" id="A0A1I1U203"/>